<dbReference type="GO" id="GO:0015675">
    <property type="term" value="P:nickel cation transport"/>
    <property type="evidence" value="ECO:0007669"/>
    <property type="project" value="UniProtKB-KW"/>
</dbReference>
<keyword evidence="6" id="KW-0921">Nickel transport</keyword>
<dbReference type="CDD" id="cd06261">
    <property type="entry name" value="TM_PBP2"/>
    <property type="match status" value="1"/>
</dbReference>
<keyword evidence="3" id="KW-0533">Nickel</keyword>
<dbReference type="Gene3D" id="1.10.3720.10">
    <property type="entry name" value="MetI-like"/>
    <property type="match status" value="2"/>
</dbReference>
<dbReference type="RefSeq" id="WP_107591488.1">
    <property type="nucleotide sequence ID" value="NZ_PZJB01000137.1"/>
</dbReference>
<evidence type="ECO:0000256" key="4">
    <source>
        <dbReference type="ARBA" id="ARBA00022692"/>
    </source>
</evidence>
<feature type="transmembrane region" description="Helical" evidence="8">
    <location>
        <begin position="141"/>
        <end position="164"/>
    </location>
</feature>
<organism evidence="10 11">
    <name type="scientific">Staphylococcus gallinarum</name>
    <dbReference type="NCBI Taxonomy" id="1293"/>
    <lineage>
        <taxon>Bacteria</taxon>
        <taxon>Bacillati</taxon>
        <taxon>Bacillota</taxon>
        <taxon>Bacilli</taxon>
        <taxon>Bacillales</taxon>
        <taxon>Staphylococcaceae</taxon>
        <taxon>Staphylococcus</taxon>
    </lineage>
</organism>
<evidence type="ECO:0000256" key="5">
    <source>
        <dbReference type="ARBA" id="ARBA00022989"/>
    </source>
</evidence>
<feature type="transmembrane region" description="Helical" evidence="8">
    <location>
        <begin position="469"/>
        <end position="490"/>
    </location>
</feature>
<feature type="transmembrane region" description="Helical" evidence="8">
    <location>
        <begin position="185"/>
        <end position="207"/>
    </location>
</feature>
<dbReference type="PANTHER" id="PTHR43496">
    <property type="entry name" value="PROTEIN LPLB"/>
    <property type="match status" value="1"/>
</dbReference>
<evidence type="ECO:0000256" key="7">
    <source>
        <dbReference type="ARBA" id="ARBA00023136"/>
    </source>
</evidence>
<feature type="transmembrane region" description="Helical" evidence="8">
    <location>
        <begin position="55"/>
        <end position="80"/>
    </location>
</feature>
<sequence length="542" mass="62004">MGSKNYTQRALFIIVLFFFLIFLILPIAFLLGRSIVSNGQISFHYYNDILNNKTIITSLLNSVKISFLASTVTTVLAFFASYTLHMTHIASWIKNYNKTMILLPMLVPTITYGFILMYLFGNEGILARIFGEAPFTIYGEYGLFIGYVIYTLPAAFFIISNAFNYVDHRLYYISKLMKDNSIRRFYHTVLRPLLIPVTNAFVLSFILSFTDFGIPASIGANYNVIATSLYQMILGSIPKFTEGSVIAVLMLIPAIIGFILLSVIEKWNVNQQGEFHNLIKKRPIHDYITNSVNLILSTIILLIFMVMFIVPFTEHYPYQLNFTLRHVINLFQDDILINKYIQSLFVATATSIFGTIISFCGAFITVRTQLYGKQLLKMISIITNSIPGMILGLSYLLFFQNSSIKGTFLIVILSIVVHYYTTPFLMAKSALDKLNPTLDTTSMLMRDTWVETIFKIIIPNMKTTIIEMINYYFINAMVTISGVIFLVSTSTQIVSTQINQLQHFNRFSDIFILSILIFITNVIARLLTSWWLKSQERNEENK</sequence>
<feature type="transmembrane region" description="Helical" evidence="8">
    <location>
        <begin position="378"/>
        <end position="398"/>
    </location>
</feature>
<keyword evidence="5 8" id="KW-1133">Transmembrane helix</keyword>
<name>A0A418HRF0_STAGA</name>
<evidence type="ECO:0000256" key="2">
    <source>
        <dbReference type="ARBA" id="ARBA00022448"/>
    </source>
</evidence>
<evidence type="ECO:0000259" key="9">
    <source>
        <dbReference type="PROSITE" id="PS50928"/>
    </source>
</evidence>
<dbReference type="GO" id="GO:0005886">
    <property type="term" value="C:plasma membrane"/>
    <property type="evidence" value="ECO:0007669"/>
    <property type="project" value="UniProtKB-SubCell"/>
</dbReference>
<dbReference type="InterPro" id="IPR035906">
    <property type="entry name" value="MetI-like_sf"/>
</dbReference>
<reference evidence="10 11" key="1">
    <citation type="journal article" date="2016" name="Front. Microbiol.">
        <title>Comprehensive Phylogenetic Analysis of Bovine Non-aureus Staphylococci Species Based on Whole-Genome Sequencing.</title>
        <authorList>
            <person name="Naushad S."/>
            <person name="Barkema H.W."/>
            <person name="Luby C."/>
            <person name="Condas L.A."/>
            <person name="Nobrega D.B."/>
            <person name="Carson D.A."/>
            <person name="De Buck J."/>
        </authorList>
    </citation>
    <scope>NUCLEOTIDE SEQUENCE [LARGE SCALE GENOMIC DNA]</scope>
    <source>
        <strain evidence="10 11">SNUC 1388</strain>
    </source>
</reference>
<dbReference type="Pfam" id="PF00528">
    <property type="entry name" value="BPD_transp_1"/>
    <property type="match status" value="1"/>
</dbReference>
<feature type="domain" description="ABC transmembrane type-1" evidence="9">
    <location>
        <begin position="59"/>
        <end position="261"/>
    </location>
</feature>
<evidence type="ECO:0000256" key="1">
    <source>
        <dbReference type="ARBA" id="ARBA00004141"/>
    </source>
</evidence>
<evidence type="ECO:0000256" key="3">
    <source>
        <dbReference type="ARBA" id="ARBA00022596"/>
    </source>
</evidence>
<keyword evidence="7 8" id="KW-0472">Membrane</keyword>
<dbReference type="EMBL" id="QXRZ01000001">
    <property type="protein sequence ID" value="RIL44410.1"/>
    <property type="molecule type" value="Genomic_DNA"/>
</dbReference>
<feature type="transmembrane region" description="Helical" evidence="8">
    <location>
        <begin position="404"/>
        <end position="421"/>
    </location>
</feature>
<feature type="transmembrane region" description="Helical" evidence="8">
    <location>
        <begin position="287"/>
        <end position="310"/>
    </location>
</feature>
<dbReference type="AlphaFoldDB" id="A0A418HRF0"/>
<feature type="transmembrane region" description="Helical" evidence="8">
    <location>
        <begin position="244"/>
        <end position="264"/>
    </location>
</feature>
<feature type="transmembrane region" description="Helical" evidence="8">
    <location>
        <begin position="510"/>
        <end position="532"/>
    </location>
</feature>
<comment type="similarity">
    <text evidence="8">Belongs to the binding-protein-dependent transport system permease family.</text>
</comment>
<keyword evidence="4 8" id="KW-0812">Transmembrane</keyword>
<gene>
    <name evidence="10" type="ORF">BUZ01_00125</name>
</gene>
<dbReference type="PROSITE" id="PS50928">
    <property type="entry name" value="ABC_TM1"/>
    <property type="match status" value="2"/>
</dbReference>
<protein>
    <submittedName>
        <fullName evidence="10">ABC transporter permease subunit</fullName>
    </submittedName>
</protein>
<feature type="transmembrane region" description="Helical" evidence="8">
    <location>
        <begin position="340"/>
        <end position="366"/>
    </location>
</feature>
<evidence type="ECO:0000256" key="8">
    <source>
        <dbReference type="RuleBase" id="RU363032"/>
    </source>
</evidence>
<proteinExistence type="inferred from homology"/>
<dbReference type="SUPFAM" id="SSF161098">
    <property type="entry name" value="MetI-like"/>
    <property type="match status" value="2"/>
</dbReference>
<evidence type="ECO:0000313" key="11">
    <source>
        <dbReference type="Proteomes" id="UP000283576"/>
    </source>
</evidence>
<comment type="caution">
    <text evidence="10">The sequence shown here is derived from an EMBL/GenBank/DDBJ whole genome shotgun (WGS) entry which is preliminary data.</text>
</comment>
<dbReference type="InterPro" id="IPR000515">
    <property type="entry name" value="MetI-like"/>
</dbReference>
<dbReference type="PANTHER" id="PTHR43496:SF1">
    <property type="entry name" value="POLYGALACTURONAN_RHAMNOGALACTURONAN TRANSPORT SYSTEM PERMEASE PROTEIN YTEP"/>
    <property type="match status" value="1"/>
</dbReference>
<feature type="transmembrane region" description="Helical" evidence="8">
    <location>
        <begin position="101"/>
        <end position="121"/>
    </location>
</feature>
<dbReference type="Proteomes" id="UP000283576">
    <property type="component" value="Unassembled WGS sequence"/>
</dbReference>
<dbReference type="GO" id="GO:0055085">
    <property type="term" value="P:transmembrane transport"/>
    <property type="evidence" value="ECO:0007669"/>
    <property type="project" value="InterPro"/>
</dbReference>
<evidence type="ECO:0000313" key="10">
    <source>
        <dbReference type="EMBL" id="RIL44410.1"/>
    </source>
</evidence>
<keyword evidence="6" id="KW-0406">Ion transport</keyword>
<accession>A0A418HRF0</accession>
<comment type="subcellular location">
    <subcellularLocation>
        <location evidence="8">Cell membrane</location>
        <topology evidence="8">Multi-pass membrane protein</topology>
    </subcellularLocation>
    <subcellularLocation>
        <location evidence="1">Membrane</location>
        <topology evidence="1">Multi-pass membrane protein</topology>
    </subcellularLocation>
</comment>
<keyword evidence="2 8" id="KW-0813">Transport</keyword>
<feature type="domain" description="ABC transmembrane type-1" evidence="9">
    <location>
        <begin position="340"/>
        <end position="528"/>
    </location>
</feature>
<evidence type="ECO:0000256" key="6">
    <source>
        <dbReference type="ARBA" id="ARBA00023112"/>
    </source>
</evidence>
<feature type="transmembrane region" description="Helical" evidence="8">
    <location>
        <begin position="12"/>
        <end position="35"/>
    </location>
</feature>